<protein>
    <submittedName>
        <fullName evidence="1">Uncharacterized protein</fullName>
    </submittedName>
</protein>
<proteinExistence type="predicted"/>
<dbReference type="AlphaFoldDB" id="A0A9P6TBE6"/>
<organism evidence="1 2">
    <name type="scientific">Cronartium quercuum f. sp. fusiforme G11</name>
    <dbReference type="NCBI Taxonomy" id="708437"/>
    <lineage>
        <taxon>Eukaryota</taxon>
        <taxon>Fungi</taxon>
        <taxon>Dikarya</taxon>
        <taxon>Basidiomycota</taxon>
        <taxon>Pucciniomycotina</taxon>
        <taxon>Pucciniomycetes</taxon>
        <taxon>Pucciniales</taxon>
        <taxon>Coleosporiaceae</taxon>
        <taxon>Cronartium</taxon>
    </lineage>
</organism>
<evidence type="ECO:0000313" key="2">
    <source>
        <dbReference type="Proteomes" id="UP000886653"/>
    </source>
</evidence>
<reference evidence="1" key="1">
    <citation type="submission" date="2013-11" db="EMBL/GenBank/DDBJ databases">
        <title>Genome sequence of the fusiform rust pathogen reveals effectors for host alternation and coevolution with pine.</title>
        <authorList>
            <consortium name="DOE Joint Genome Institute"/>
            <person name="Smith K."/>
            <person name="Pendleton A."/>
            <person name="Kubisiak T."/>
            <person name="Anderson C."/>
            <person name="Salamov A."/>
            <person name="Aerts A."/>
            <person name="Riley R."/>
            <person name="Clum A."/>
            <person name="Lindquist E."/>
            <person name="Ence D."/>
            <person name="Campbell M."/>
            <person name="Kronenberg Z."/>
            <person name="Feau N."/>
            <person name="Dhillon B."/>
            <person name="Hamelin R."/>
            <person name="Burleigh J."/>
            <person name="Smith J."/>
            <person name="Yandell M."/>
            <person name="Nelson C."/>
            <person name="Grigoriev I."/>
            <person name="Davis J."/>
        </authorList>
    </citation>
    <scope>NUCLEOTIDE SEQUENCE</scope>
    <source>
        <strain evidence="1">G11</strain>
    </source>
</reference>
<sequence length="240" mass="27159">MGLPIICLEAIAISEWQKVGIHYVFRYDPMPSLCARYQIRCVRCLGKRTQACGDLSLHPSIYFPDRAHACGTARFNCTLSDFMRRGSQSQSMDEIPASLDCRVSSFAGLTQRSMTSRVAKSVRKWFKCCLSITRAHMTSLHRSVETDLVMAPTPPDPCHTQAVNLPLRVDSWRFWSSFLDSSSVHAPTVIVDPKPDFYSGRPDDLMQKLLHVSEIRSFPFYRVSPVTSQLPTPACYVYEV</sequence>
<keyword evidence="2" id="KW-1185">Reference proteome</keyword>
<gene>
    <name evidence="1" type="ORF">CROQUDRAFT_92936</name>
</gene>
<dbReference type="Proteomes" id="UP000886653">
    <property type="component" value="Unassembled WGS sequence"/>
</dbReference>
<comment type="caution">
    <text evidence="1">The sequence shown here is derived from an EMBL/GenBank/DDBJ whole genome shotgun (WGS) entry which is preliminary data.</text>
</comment>
<name>A0A9P6TBE6_9BASI</name>
<dbReference type="EMBL" id="MU167264">
    <property type="protein sequence ID" value="KAG0146182.1"/>
    <property type="molecule type" value="Genomic_DNA"/>
</dbReference>
<evidence type="ECO:0000313" key="1">
    <source>
        <dbReference type="EMBL" id="KAG0146182.1"/>
    </source>
</evidence>
<accession>A0A9P6TBE6</accession>